<feature type="compositionally biased region" description="Low complexity" evidence="2">
    <location>
        <begin position="422"/>
        <end position="434"/>
    </location>
</feature>
<dbReference type="GO" id="GO:0000922">
    <property type="term" value="C:spindle pole"/>
    <property type="evidence" value="ECO:0007669"/>
    <property type="project" value="TreeGrafter"/>
</dbReference>
<dbReference type="PANTHER" id="PTHR44414:SF1">
    <property type="entry name" value="PROTEIN NEDD1"/>
    <property type="match status" value="1"/>
</dbReference>
<dbReference type="SMART" id="SM00320">
    <property type="entry name" value="WD40"/>
    <property type="match status" value="4"/>
</dbReference>
<dbReference type="GO" id="GO:0005737">
    <property type="term" value="C:cytoplasm"/>
    <property type="evidence" value="ECO:0007669"/>
    <property type="project" value="TreeGrafter"/>
</dbReference>
<dbReference type="SUPFAM" id="SSF50978">
    <property type="entry name" value="WD40 repeat-like"/>
    <property type="match status" value="1"/>
</dbReference>
<dbReference type="Proteomes" id="UP000736335">
    <property type="component" value="Unassembled WGS sequence"/>
</dbReference>
<reference evidence="3" key="1">
    <citation type="journal article" date="2020" name="Nat. Commun.">
        <title>Large-scale genome sequencing of mycorrhizal fungi provides insights into the early evolution of symbiotic traits.</title>
        <authorList>
            <person name="Miyauchi S."/>
            <person name="Kiss E."/>
            <person name="Kuo A."/>
            <person name="Drula E."/>
            <person name="Kohler A."/>
            <person name="Sanchez-Garcia M."/>
            <person name="Morin E."/>
            <person name="Andreopoulos B."/>
            <person name="Barry K.W."/>
            <person name="Bonito G."/>
            <person name="Buee M."/>
            <person name="Carver A."/>
            <person name="Chen C."/>
            <person name="Cichocki N."/>
            <person name="Clum A."/>
            <person name="Culley D."/>
            <person name="Crous P.W."/>
            <person name="Fauchery L."/>
            <person name="Girlanda M."/>
            <person name="Hayes R.D."/>
            <person name="Keri Z."/>
            <person name="LaButti K."/>
            <person name="Lipzen A."/>
            <person name="Lombard V."/>
            <person name="Magnuson J."/>
            <person name="Maillard F."/>
            <person name="Murat C."/>
            <person name="Nolan M."/>
            <person name="Ohm R.A."/>
            <person name="Pangilinan J."/>
            <person name="Pereira M.F."/>
            <person name="Perotto S."/>
            <person name="Peter M."/>
            <person name="Pfister S."/>
            <person name="Riley R."/>
            <person name="Sitrit Y."/>
            <person name="Stielow J.B."/>
            <person name="Szollosi G."/>
            <person name="Zifcakova L."/>
            <person name="Stursova M."/>
            <person name="Spatafora J.W."/>
            <person name="Tedersoo L."/>
            <person name="Vaario L.M."/>
            <person name="Yamada A."/>
            <person name="Yan M."/>
            <person name="Wang P."/>
            <person name="Xu J."/>
            <person name="Bruns T."/>
            <person name="Baldrian P."/>
            <person name="Vilgalys R."/>
            <person name="Dunand C."/>
            <person name="Henrissat B."/>
            <person name="Grigoriev I.V."/>
            <person name="Hibbett D."/>
            <person name="Nagy L.G."/>
            <person name="Martin F.M."/>
        </authorList>
    </citation>
    <scope>NUCLEOTIDE SEQUENCE</scope>
    <source>
        <strain evidence="3">UH-Tt-Lm1</strain>
    </source>
</reference>
<dbReference type="GO" id="GO:0043015">
    <property type="term" value="F:gamma-tubulin binding"/>
    <property type="evidence" value="ECO:0007669"/>
    <property type="project" value="TreeGrafter"/>
</dbReference>
<dbReference type="InterPro" id="IPR052818">
    <property type="entry name" value="NEDD1_Spindle_Assembly"/>
</dbReference>
<comment type="caution">
    <text evidence="3">The sequence shown here is derived from an EMBL/GenBank/DDBJ whole genome shotgun (WGS) entry which is preliminary data.</text>
</comment>
<sequence length="747" mass="80542">MTTLAVATTEHLLLPATTFLKRTSSLSSSNPKISIPRPLAGTWSSDNSTLFLVFTDGIRKYSNGGTTGEIVFSSDEEELQGCIVAKDNGAIISALSNRIAVLEPAPLSSDYTIARTIDVHTFPVTSLAISNDGAALASTSQTTVYIHNLESASHTALRGLPQSSEEPSLCTFSPHSRSKLIVGSGQVLYVYDINRPSSPTKTIPLGSSANGDVVSLACSPYSKTLVAVACEEGTVHLVDLEKEKGPFKMVDVKTRITSLVFSPEGAAMYVGTDGGSLLVIDLRSLEKPPKSISASRIGSRVECLVAQAKSLTPTSEASSKQNIRKPITQQEKGTRASPQRRLPSSHPLPKKSPVPTLSAKFKESPVPTPVRKRTVSGVVRSPSVRSPPVLRRSASTLSNAPSSSKTAPSKPKVFSPPPRKPPGTATTTKATTKPNSKTDPQKELGRVTKTLTKAASKSPLLPKARLTTEPTRRVVSTSATDTKVTSRRQLSTGPSISTATTRKPKSPSFSLSSSGKQSGRLSASTSSSSKPRTTTASSSRKSTTPSTSPEPHTPTLPLKSLGFGSAFSLQSTDDEGEDWDADIKTKQPAQRQVGFGGLSPTEEGKIEELDDQRDIDNKASSASSRKKEKTLQVTPARPGVRRQSAAWSPVPSPLRHGLEDMQHSGGAPSSVTNVHNMLNQIMRDVMYDYQEDMRTELVGMHLDMVRMGRNWKRDMKETMDTYAKDLRELREENRLLREENERLKRGY</sequence>
<dbReference type="Gene3D" id="2.130.10.10">
    <property type="entry name" value="YVTN repeat-like/Quinoprotein amine dehydrogenase"/>
    <property type="match status" value="1"/>
</dbReference>
<keyword evidence="4" id="KW-1185">Reference proteome</keyword>
<evidence type="ECO:0000313" key="3">
    <source>
        <dbReference type="EMBL" id="KAF9792819.1"/>
    </source>
</evidence>
<proteinExistence type="predicted"/>
<feature type="compositionally biased region" description="Basic and acidic residues" evidence="2">
    <location>
        <begin position="602"/>
        <end position="617"/>
    </location>
</feature>
<dbReference type="EMBL" id="WIUZ02000001">
    <property type="protein sequence ID" value="KAF9792819.1"/>
    <property type="molecule type" value="Genomic_DNA"/>
</dbReference>
<feature type="region of interest" description="Disordered" evidence="2">
    <location>
        <begin position="310"/>
        <end position="671"/>
    </location>
</feature>
<dbReference type="InterPro" id="IPR001680">
    <property type="entry name" value="WD40_rpt"/>
</dbReference>
<organism evidence="3 4">
    <name type="scientific">Thelephora terrestris</name>
    <dbReference type="NCBI Taxonomy" id="56493"/>
    <lineage>
        <taxon>Eukaryota</taxon>
        <taxon>Fungi</taxon>
        <taxon>Dikarya</taxon>
        <taxon>Basidiomycota</taxon>
        <taxon>Agaricomycotina</taxon>
        <taxon>Agaricomycetes</taxon>
        <taxon>Thelephorales</taxon>
        <taxon>Thelephoraceae</taxon>
        <taxon>Thelephora</taxon>
    </lineage>
</organism>
<feature type="compositionally biased region" description="Low complexity" evidence="2">
    <location>
        <begin position="375"/>
        <end position="413"/>
    </location>
</feature>
<reference evidence="3" key="2">
    <citation type="submission" date="2020-11" db="EMBL/GenBank/DDBJ databases">
        <authorList>
            <consortium name="DOE Joint Genome Institute"/>
            <person name="Kuo A."/>
            <person name="Miyauchi S."/>
            <person name="Kiss E."/>
            <person name="Drula E."/>
            <person name="Kohler A."/>
            <person name="Sanchez-Garcia M."/>
            <person name="Andreopoulos B."/>
            <person name="Barry K.W."/>
            <person name="Bonito G."/>
            <person name="Buee M."/>
            <person name="Carver A."/>
            <person name="Chen C."/>
            <person name="Cichocki N."/>
            <person name="Clum A."/>
            <person name="Culley D."/>
            <person name="Crous P.W."/>
            <person name="Fauchery L."/>
            <person name="Girlanda M."/>
            <person name="Hayes R."/>
            <person name="Keri Z."/>
            <person name="Labutti K."/>
            <person name="Lipzen A."/>
            <person name="Lombard V."/>
            <person name="Magnuson J."/>
            <person name="Maillard F."/>
            <person name="Morin E."/>
            <person name="Murat C."/>
            <person name="Nolan M."/>
            <person name="Ohm R."/>
            <person name="Pangilinan J."/>
            <person name="Pereira M."/>
            <person name="Perotto S."/>
            <person name="Peter M."/>
            <person name="Riley R."/>
            <person name="Sitrit Y."/>
            <person name="Stielow B."/>
            <person name="Szollosi G."/>
            <person name="Zifcakova L."/>
            <person name="Stursova M."/>
            <person name="Spatafora J.W."/>
            <person name="Tedersoo L."/>
            <person name="Vaario L.-M."/>
            <person name="Yamada A."/>
            <person name="Yan M."/>
            <person name="Wang P."/>
            <person name="Xu J."/>
            <person name="Bruns T."/>
            <person name="Baldrian P."/>
            <person name="Vilgalys R."/>
            <person name="Henrissat B."/>
            <person name="Grigoriev I.V."/>
            <person name="Hibbett D."/>
            <person name="Nagy L.G."/>
            <person name="Martin F.M."/>
        </authorList>
    </citation>
    <scope>NUCLEOTIDE SEQUENCE</scope>
    <source>
        <strain evidence="3">UH-Tt-Lm1</strain>
    </source>
</reference>
<evidence type="ECO:0000256" key="1">
    <source>
        <dbReference type="SAM" id="Coils"/>
    </source>
</evidence>
<protein>
    <submittedName>
        <fullName evidence="3">WD40-repeat-containing domain protein</fullName>
    </submittedName>
</protein>
<dbReference type="GO" id="GO:0005814">
    <property type="term" value="C:centriole"/>
    <property type="evidence" value="ECO:0007669"/>
    <property type="project" value="TreeGrafter"/>
</dbReference>
<dbReference type="InterPro" id="IPR036322">
    <property type="entry name" value="WD40_repeat_dom_sf"/>
</dbReference>
<feature type="compositionally biased region" description="Low complexity" evidence="2">
    <location>
        <begin position="342"/>
        <end position="355"/>
    </location>
</feature>
<accession>A0A9P6HQC3</accession>
<evidence type="ECO:0000313" key="4">
    <source>
        <dbReference type="Proteomes" id="UP000736335"/>
    </source>
</evidence>
<dbReference type="AlphaFoldDB" id="A0A9P6HQC3"/>
<feature type="compositionally biased region" description="Polar residues" evidence="2">
    <location>
        <begin position="474"/>
        <end position="501"/>
    </location>
</feature>
<dbReference type="Pfam" id="PF00400">
    <property type="entry name" value="WD40"/>
    <property type="match status" value="1"/>
</dbReference>
<dbReference type="GO" id="GO:0000278">
    <property type="term" value="P:mitotic cell cycle"/>
    <property type="evidence" value="ECO:0007669"/>
    <property type="project" value="TreeGrafter"/>
</dbReference>
<dbReference type="OrthoDB" id="1602884at2759"/>
<feature type="compositionally biased region" description="Low complexity" evidence="2">
    <location>
        <begin position="506"/>
        <end position="547"/>
    </location>
</feature>
<name>A0A9P6HQC3_9AGAM</name>
<gene>
    <name evidence="3" type="ORF">BJ322DRAFT_1031548</name>
</gene>
<evidence type="ECO:0000256" key="2">
    <source>
        <dbReference type="SAM" id="MobiDB-lite"/>
    </source>
</evidence>
<dbReference type="GO" id="GO:0036064">
    <property type="term" value="C:ciliary basal body"/>
    <property type="evidence" value="ECO:0007669"/>
    <property type="project" value="TreeGrafter"/>
</dbReference>
<dbReference type="PANTHER" id="PTHR44414">
    <property type="entry name" value="PROTEIN NEDD1"/>
    <property type="match status" value="1"/>
</dbReference>
<feature type="compositionally biased region" description="Polar residues" evidence="2">
    <location>
        <begin position="310"/>
        <end position="331"/>
    </location>
</feature>
<feature type="coiled-coil region" evidence="1">
    <location>
        <begin position="712"/>
        <end position="746"/>
    </location>
</feature>
<dbReference type="GO" id="GO:0007020">
    <property type="term" value="P:microtubule nucleation"/>
    <property type="evidence" value="ECO:0007669"/>
    <property type="project" value="TreeGrafter"/>
</dbReference>
<keyword evidence="1" id="KW-0175">Coiled coil</keyword>
<dbReference type="InterPro" id="IPR015943">
    <property type="entry name" value="WD40/YVTN_repeat-like_dom_sf"/>
</dbReference>